<reference evidence="3" key="1">
    <citation type="journal article" date="2007" name="Plant Cell">
        <title>Dothideomycete-plant interactions illuminated by genome sequencing and EST analysis of the wheat pathogen Stagonospora nodorum.</title>
        <authorList>
            <person name="Hane J.K."/>
            <person name="Lowe R.G."/>
            <person name="Solomon P.S."/>
            <person name="Tan K.C."/>
            <person name="Schoch C.L."/>
            <person name="Spatafora J.W."/>
            <person name="Crous P.W."/>
            <person name="Kodira C."/>
            <person name="Birren B.W."/>
            <person name="Galagan J.E."/>
            <person name="Torriani S.F."/>
            <person name="McDonald B.A."/>
            <person name="Oliver R.P."/>
        </authorList>
    </citation>
    <scope>NUCLEOTIDE SEQUENCE [LARGE SCALE GENOMIC DNA]</scope>
    <source>
        <strain evidence="3">SN15 / ATCC MYA-4574 / FGSC 10173</strain>
    </source>
</reference>
<dbReference type="AlphaFoldDB" id="Q0U983"/>
<evidence type="ECO:0000256" key="1">
    <source>
        <dbReference type="SAM" id="MobiDB-lite"/>
    </source>
</evidence>
<dbReference type="GeneID" id="5978828"/>
<dbReference type="Proteomes" id="UP000001055">
    <property type="component" value="Unassembled WGS sequence"/>
</dbReference>
<dbReference type="RefSeq" id="XP_001801920.1">
    <property type="nucleotide sequence ID" value="XM_001801868.1"/>
</dbReference>
<accession>Q0U983</accession>
<name>Q0U983_PHANO</name>
<feature type="compositionally biased region" description="Basic and acidic residues" evidence="1">
    <location>
        <begin position="40"/>
        <end position="49"/>
    </location>
</feature>
<protein>
    <submittedName>
        <fullName evidence="2">Uncharacterized protein</fullName>
    </submittedName>
</protein>
<evidence type="ECO:0000313" key="3">
    <source>
        <dbReference type="Proteomes" id="UP000001055"/>
    </source>
</evidence>
<feature type="region of interest" description="Disordered" evidence="1">
    <location>
        <begin position="32"/>
        <end position="59"/>
    </location>
</feature>
<sequence>MEGQCEAGKGAGRVDSTERVFSIAHSFVSHLSSMPPAEEPLSRLGDRDTPIFYSHQSAG</sequence>
<dbReference type="EMBL" id="CH445344">
    <property type="protein sequence ID" value="EAT80725.1"/>
    <property type="molecule type" value="Genomic_DNA"/>
</dbReference>
<dbReference type="InParanoid" id="Q0U983"/>
<dbReference type="KEGG" id="pno:SNOG_11681"/>
<evidence type="ECO:0000313" key="2">
    <source>
        <dbReference type="EMBL" id="EAT80725.1"/>
    </source>
</evidence>
<gene>
    <name evidence="2" type="ORF">SNOG_11681</name>
</gene>
<organism evidence="2 3">
    <name type="scientific">Phaeosphaeria nodorum (strain SN15 / ATCC MYA-4574 / FGSC 10173)</name>
    <name type="common">Glume blotch fungus</name>
    <name type="synonym">Parastagonospora nodorum</name>
    <dbReference type="NCBI Taxonomy" id="321614"/>
    <lineage>
        <taxon>Eukaryota</taxon>
        <taxon>Fungi</taxon>
        <taxon>Dikarya</taxon>
        <taxon>Ascomycota</taxon>
        <taxon>Pezizomycotina</taxon>
        <taxon>Dothideomycetes</taxon>
        <taxon>Pleosporomycetidae</taxon>
        <taxon>Pleosporales</taxon>
        <taxon>Pleosporineae</taxon>
        <taxon>Phaeosphaeriaceae</taxon>
        <taxon>Parastagonospora</taxon>
    </lineage>
</organism>
<proteinExistence type="predicted"/>